<evidence type="ECO:0000313" key="4">
    <source>
        <dbReference type="Proteomes" id="UP000803884"/>
    </source>
</evidence>
<accession>A0AB34KZN8</accession>
<feature type="region of interest" description="Disordered" evidence="1">
    <location>
        <begin position="240"/>
        <end position="280"/>
    </location>
</feature>
<dbReference type="RefSeq" id="XP_069233594.1">
    <property type="nucleotide sequence ID" value="XM_069369553.1"/>
</dbReference>
<reference evidence="3 4" key="1">
    <citation type="journal article" date="2020" name="Microbiol. Resour. Announc.">
        <title>Draft Genome Sequence of a Cladosporium Species Isolated from the Mesophotic Ascidian Didemnum maculosum.</title>
        <authorList>
            <person name="Gioti A."/>
            <person name="Siaperas R."/>
            <person name="Nikolaivits E."/>
            <person name="Le Goff G."/>
            <person name="Ouazzani J."/>
            <person name="Kotoulas G."/>
            <person name="Topakas E."/>
        </authorList>
    </citation>
    <scope>NUCLEOTIDE SEQUENCE [LARGE SCALE GENOMIC DNA]</scope>
    <source>
        <strain evidence="3 4">TM138-S3</strain>
    </source>
</reference>
<dbReference type="Gene3D" id="1.20.120.1020">
    <property type="entry name" value="Prion-inhibition and propagation, HeLo domain"/>
    <property type="match status" value="1"/>
</dbReference>
<proteinExistence type="predicted"/>
<dbReference type="Proteomes" id="UP000803884">
    <property type="component" value="Unassembled WGS sequence"/>
</dbReference>
<comment type="caution">
    <text evidence="3">The sequence shown here is derived from an EMBL/GenBank/DDBJ whole genome shotgun (WGS) entry which is preliminary data.</text>
</comment>
<feature type="domain" description="Prion-inhibition and propagation HeLo" evidence="2">
    <location>
        <begin position="41"/>
        <end position="225"/>
    </location>
</feature>
<protein>
    <recommendedName>
        <fullName evidence="2">Prion-inhibition and propagation HeLo domain-containing protein</fullName>
    </recommendedName>
</protein>
<dbReference type="EMBL" id="JAAQHG020000002">
    <property type="protein sequence ID" value="KAL1590489.1"/>
    <property type="molecule type" value="Genomic_DNA"/>
</dbReference>
<dbReference type="GeneID" id="96002391"/>
<dbReference type="InterPro" id="IPR038305">
    <property type="entry name" value="HeLo_sf"/>
</dbReference>
<gene>
    <name evidence="3" type="ORF">WHR41_00947</name>
</gene>
<sequence>MSFLLRPAGFPPILSPTLWQLGHTSSRVASRDQLSGAEVAGLAIGVAALASAFTTCVDFLEYFELGRNYFYDYDIACTKINLLHKRLSIWGCDTRIHHLHDEHPSLRDPTKRDVIAASLLRLSAILSNTELLRQKYDLRPVTHAKLEFPRPSNPHRKGHRHWPLHLRKRTTWSIRDKAKFDSFIADVSFLLDNMERITGHDSAQAKAMELLKETFETLDPSIKALLQSAGGKALREQALAVRPPAWKGQDAARDGAATDGEAGDSSNETPASDGPANELSGFVQKNDSAVWAFQGRMDPAGKVVLRDLTQVNSGNTIAGFQGAGPSDAVLRMQQAAYEHEQKKFEMMNRK</sequence>
<keyword evidence="4" id="KW-1185">Reference proteome</keyword>
<dbReference type="Pfam" id="PF14479">
    <property type="entry name" value="HeLo"/>
    <property type="match status" value="1"/>
</dbReference>
<dbReference type="InterPro" id="IPR029498">
    <property type="entry name" value="HeLo_dom"/>
</dbReference>
<name>A0AB34KZN8_9PEZI</name>
<evidence type="ECO:0000259" key="2">
    <source>
        <dbReference type="Pfam" id="PF14479"/>
    </source>
</evidence>
<organism evidence="3 4">
    <name type="scientific">Cladosporium halotolerans</name>
    <dbReference type="NCBI Taxonomy" id="1052096"/>
    <lineage>
        <taxon>Eukaryota</taxon>
        <taxon>Fungi</taxon>
        <taxon>Dikarya</taxon>
        <taxon>Ascomycota</taxon>
        <taxon>Pezizomycotina</taxon>
        <taxon>Dothideomycetes</taxon>
        <taxon>Dothideomycetidae</taxon>
        <taxon>Cladosporiales</taxon>
        <taxon>Cladosporiaceae</taxon>
        <taxon>Cladosporium</taxon>
    </lineage>
</organism>
<evidence type="ECO:0000256" key="1">
    <source>
        <dbReference type="SAM" id="MobiDB-lite"/>
    </source>
</evidence>
<dbReference type="AlphaFoldDB" id="A0AB34KZN8"/>
<evidence type="ECO:0000313" key="3">
    <source>
        <dbReference type="EMBL" id="KAL1590489.1"/>
    </source>
</evidence>